<feature type="repeat" description="RCC1" evidence="3">
    <location>
        <begin position="191"/>
        <end position="258"/>
    </location>
</feature>
<feature type="repeat" description="RCC1" evidence="3">
    <location>
        <begin position="35"/>
        <end position="85"/>
    </location>
</feature>
<dbReference type="PANTHER" id="PTHR45982">
    <property type="entry name" value="REGULATOR OF CHROMOSOME CONDENSATION"/>
    <property type="match status" value="1"/>
</dbReference>
<feature type="region of interest" description="Disordered" evidence="4">
    <location>
        <begin position="1"/>
        <end position="42"/>
    </location>
</feature>
<dbReference type="InterPro" id="IPR009091">
    <property type="entry name" value="RCC1/BLIP-II"/>
</dbReference>
<feature type="compositionally biased region" description="Basic residues" evidence="4">
    <location>
        <begin position="1"/>
        <end position="10"/>
    </location>
</feature>
<feature type="repeat" description="RCC1" evidence="3">
    <location>
        <begin position="259"/>
        <end position="312"/>
    </location>
</feature>
<evidence type="ECO:0000313" key="7">
    <source>
        <dbReference type="Proteomes" id="UP000694387"/>
    </source>
</evidence>
<keyword evidence="1" id="KW-0344">Guanine-nucleotide releasing factor</keyword>
<dbReference type="PRINTS" id="PR00633">
    <property type="entry name" value="RCCNDNSATION"/>
</dbReference>
<reference evidence="6 7" key="1">
    <citation type="journal article" date="2020" name="Nat. Commun.">
        <title>Donkey genomes provide new insights into domestication and selection for coat color.</title>
        <authorList>
            <person name="Wang"/>
            <person name="C."/>
            <person name="Li"/>
            <person name="H."/>
            <person name="Guo"/>
            <person name="Y."/>
            <person name="Huang"/>
            <person name="J."/>
            <person name="Sun"/>
            <person name="Y."/>
            <person name="Min"/>
            <person name="J."/>
            <person name="Wang"/>
            <person name="J."/>
            <person name="Fang"/>
            <person name="X."/>
            <person name="Zhao"/>
            <person name="Z."/>
            <person name="Wang"/>
            <person name="S."/>
            <person name="Zhang"/>
            <person name="Y."/>
            <person name="Liu"/>
            <person name="Q."/>
            <person name="Jiang"/>
            <person name="Q."/>
            <person name="Wang"/>
            <person name="X."/>
            <person name="Guo"/>
            <person name="Y."/>
            <person name="Yang"/>
            <person name="C."/>
            <person name="Wang"/>
            <person name="Y."/>
            <person name="Tian"/>
            <person name="F."/>
            <person name="Zhuang"/>
            <person name="G."/>
            <person name="Fan"/>
            <person name="Y."/>
            <person name="Gao"/>
            <person name="Q."/>
            <person name="Li"/>
            <person name="Y."/>
            <person name="Ju"/>
            <person name="Z."/>
            <person name="Li"/>
            <person name="J."/>
            <person name="Li"/>
            <person name="R."/>
            <person name="Hou"/>
            <person name="M."/>
            <person name="Yang"/>
            <person name="G."/>
            <person name="Liu"/>
            <person name="G."/>
            <person name="Liu"/>
            <person name="W."/>
            <person name="Guo"/>
            <person name="J."/>
            <person name="Pan"/>
            <person name="S."/>
            <person name="Fan"/>
            <person name="G."/>
            <person name="Zhang"/>
            <person name="W."/>
            <person name="Zhang"/>
            <person name="R."/>
            <person name="Yu"/>
            <person name="J."/>
            <person name="Zhang"/>
            <person name="X."/>
            <person name="Yin"/>
            <person name="Q."/>
            <person name="Ji"/>
            <person name="C."/>
            <person name="Jin"/>
            <person name="Y."/>
            <person name="Yue"/>
            <person name="G."/>
            <person name="Liu"/>
            <person name="M."/>
            <person name="Xu"/>
            <person name="J."/>
            <person name="Liu"/>
            <person name="S."/>
            <person name="Jordana"/>
            <person name="J."/>
            <person name="Noce"/>
            <person name="A."/>
            <person name="Amills"/>
            <person name="M."/>
            <person name="Wu"/>
            <person name="D.D."/>
            <person name="Li"/>
            <person name="S."/>
            <person name="Zhou"/>
            <person name="X. and Zhong"/>
            <person name="J."/>
        </authorList>
    </citation>
    <scope>NUCLEOTIDE SEQUENCE [LARGE SCALE GENOMIC DNA]</scope>
</reference>
<dbReference type="PROSITE" id="PS50012">
    <property type="entry name" value="RCC1_3"/>
    <property type="match status" value="5"/>
</dbReference>
<dbReference type="GO" id="GO:0005737">
    <property type="term" value="C:cytoplasm"/>
    <property type="evidence" value="ECO:0007669"/>
    <property type="project" value="TreeGrafter"/>
</dbReference>
<sequence>MPPKRIAKRRSPPEDALPKSKKAKVSHRSHSTEPGLVLTLGQGDVGQLGLGENVLERKKPALVAIPEDVVQAEAGGMHTVCLSKSGQVYSFGCNDEGALGRDTSVEGSEMVPGKVELQEKVVQVSAGDSHTAALTEDGRVFLWGSFRDNNGVIGLLEPMKKSMVPVQVQLSMPVVKVASGNDHLVMLTADGDLYTLGCGEQGQLGRVPELFANRGGRQGLERLLVPKCVMLKSRGSRGHVRFQDAFCGAYFTFAISHEGHVYGFGLSNYHQLGTPGTESCFVPQNLTSFKNSTKSWVGFSGGQHHTVCMDSEGGTFGLVVECLLGTDLATLLRPWSLEPGTAPGVARCGSVRVTPFPQSPGALPNMSSVGAYGGSPRPPLKLEETLQTSFSTPWGWGPAPTDTGTHLAYLEHALCYSSSLSLLPQEEHTAWAGLSMGGWALGRVLRRRAYPPSSPGCLPSPQWLVGPLWGML</sequence>
<evidence type="ECO:0000256" key="1">
    <source>
        <dbReference type="ARBA" id="ARBA00022658"/>
    </source>
</evidence>
<keyword evidence="7" id="KW-1185">Reference proteome</keyword>
<dbReference type="Proteomes" id="UP000694387">
    <property type="component" value="Chromosome 5"/>
</dbReference>
<feature type="domain" description="RCC1-like" evidence="5">
    <location>
        <begin position="37"/>
        <end position="316"/>
    </location>
</feature>
<feature type="compositionally biased region" description="Basic residues" evidence="4">
    <location>
        <begin position="19"/>
        <end position="29"/>
    </location>
</feature>
<accession>A0A9L0JK31</accession>
<dbReference type="PANTHER" id="PTHR45982:SF9">
    <property type="entry name" value="REGULATOR OF CHROMOSOME CONDENSATION"/>
    <property type="match status" value="1"/>
</dbReference>
<dbReference type="PROSITE" id="PS00626">
    <property type="entry name" value="RCC1_2"/>
    <property type="match status" value="2"/>
</dbReference>
<dbReference type="Gene3D" id="2.130.10.30">
    <property type="entry name" value="Regulator of chromosome condensation 1/beta-lactamase-inhibitor protein II"/>
    <property type="match status" value="1"/>
</dbReference>
<keyword evidence="2" id="KW-0677">Repeat</keyword>
<reference evidence="6" key="2">
    <citation type="submission" date="2025-08" db="UniProtKB">
        <authorList>
            <consortium name="Ensembl"/>
        </authorList>
    </citation>
    <scope>IDENTIFICATION</scope>
</reference>
<dbReference type="SUPFAM" id="SSF50985">
    <property type="entry name" value="RCC1/BLIP-II"/>
    <property type="match status" value="1"/>
</dbReference>
<name>A0A9L0JK31_EQUAS</name>
<dbReference type="InterPro" id="IPR000408">
    <property type="entry name" value="Reg_chr_condens"/>
</dbReference>
<dbReference type="InterPro" id="IPR058923">
    <property type="entry name" value="RCC1-like_dom"/>
</dbReference>
<dbReference type="GO" id="GO:0005085">
    <property type="term" value="F:guanyl-nucleotide exchange factor activity"/>
    <property type="evidence" value="ECO:0007669"/>
    <property type="project" value="TreeGrafter"/>
</dbReference>
<dbReference type="FunFam" id="2.130.10.30:FF:000058">
    <property type="entry name" value="Regulator of chromosome condensation"/>
    <property type="match status" value="1"/>
</dbReference>
<feature type="repeat" description="RCC1" evidence="3">
    <location>
        <begin position="86"/>
        <end position="137"/>
    </location>
</feature>
<evidence type="ECO:0000256" key="3">
    <source>
        <dbReference type="PROSITE-ProRule" id="PRU00235"/>
    </source>
</evidence>
<evidence type="ECO:0000259" key="5">
    <source>
        <dbReference type="Pfam" id="PF25390"/>
    </source>
</evidence>
<evidence type="ECO:0000313" key="6">
    <source>
        <dbReference type="Ensembl" id="ENSEASP00005050337.1"/>
    </source>
</evidence>
<dbReference type="Ensembl" id="ENSEAST00005068905.1">
    <property type="protein sequence ID" value="ENSEASP00005050337.1"/>
    <property type="gene ID" value="ENSEASG00005010059.2"/>
</dbReference>
<dbReference type="PROSITE" id="PS00625">
    <property type="entry name" value="RCC1_1"/>
    <property type="match status" value="1"/>
</dbReference>
<organism evidence="6 7">
    <name type="scientific">Equus asinus</name>
    <name type="common">Donkey</name>
    <name type="synonym">Equus africanus asinus</name>
    <dbReference type="NCBI Taxonomy" id="9793"/>
    <lineage>
        <taxon>Eukaryota</taxon>
        <taxon>Metazoa</taxon>
        <taxon>Chordata</taxon>
        <taxon>Craniata</taxon>
        <taxon>Vertebrata</taxon>
        <taxon>Euteleostomi</taxon>
        <taxon>Mammalia</taxon>
        <taxon>Eutheria</taxon>
        <taxon>Laurasiatheria</taxon>
        <taxon>Perissodactyla</taxon>
        <taxon>Equidae</taxon>
        <taxon>Equus</taxon>
    </lineage>
</organism>
<dbReference type="InterPro" id="IPR051553">
    <property type="entry name" value="Ran_GTPase-activating"/>
</dbReference>
<evidence type="ECO:0000256" key="2">
    <source>
        <dbReference type="ARBA" id="ARBA00022737"/>
    </source>
</evidence>
<evidence type="ECO:0000256" key="4">
    <source>
        <dbReference type="SAM" id="MobiDB-lite"/>
    </source>
</evidence>
<gene>
    <name evidence="6" type="primary">RCC1</name>
</gene>
<dbReference type="GeneTree" id="ENSGT00940000155543"/>
<protein>
    <submittedName>
        <fullName evidence="6">Regulator of chromosome condensation 1</fullName>
    </submittedName>
</protein>
<dbReference type="Pfam" id="PF25390">
    <property type="entry name" value="WD40_RLD"/>
    <property type="match status" value="1"/>
</dbReference>
<proteinExistence type="predicted"/>
<reference evidence="6" key="3">
    <citation type="submission" date="2025-09" db="UniProtKB">
        <authorList>
            <consortium name="Ensembl"/>
        </authorList>
    </citation>
    <scope>IDENTIFICATION</scope>
</reference>
<feature type="repeat" description="RCC1" evidence="3">
    <location>
        <begin position="138"/>
        <end position="190"/>
    </location>
</feature>
<dbReference type="AlphaFoldDB" id="A0A9L0JK31"/>